<dbReference type="EMBL" id="JBIMZQ010000003">
    <property type="protein sequence ID" value="KAL3672876.1"/>
    <property type="molecule type" value="Genomic_DNA"/>
</dbReference>
<dbReference type="Proteomes" id="UP001632037">
    <property type="component" value="Unassembled WGS sequence"/>
</dbReference>
<dbReference type="GO" id="GO:0005576">
    <property type="term" value="C:extracellular region"/>
    <property type="evidence" value="ECO:0007669"/>
    <property type="project" value="UniProtKB-SubCell"/>
</dbReference>
<dbReference type="AlphaFoldDB" id="A0ABD3G2K4"/>
<evidence type="ECO:0000256" key="2">
    <source>
        <dbReference type="ARBA" id="ARBA00009544"/>
    </source>
</evidence>
<dbReference type="GO" id="GO:0052040">
    <property type="term" value="P:symbiont-mediated perturbation of host programmed cell death"/>
    <property type="evidence" value="ECO:0007669"/>
    <property type="project" value="UniProtKB-UniRule"/>
</dbReference>
<comment type="function">
    <text evidence="6">Induces local and distal defense responses (incompatible hypersensitive reaction) in plants from the solanaceae and cruciferae families. Elicits leaf necrosis and causes the accumulation of pathogenesis-related proteins. Might interact with the lipidic molecules of the plasma membrane.</text>
</comment>
<comment type="subcellular location">
    <subcellularLocation>
        <location evidence="1 6">Secreted</location>
    </subcellularLocation>
</comment>
<organism evidence="9 10">
    <name type="scientific">Phytophthora oleae</name>
    <dbReference type="NCBI Taxonomy" id="2107226"/>
    <lineage>
        <taxon>Eukaryota</taxon>
        <taxon>Sar</taxon>
        <taxon>Stramenopiles</taxon>
        <taxon>Oomycota</taxon>
        <taxon>Peronosporomycetes</taxon>
        <taxon>Peronosporales</taxon>
        <taxon>Peronosporaceae</taxon>
        <taxon>Phytophthora</taxon>
    </lineage>
</organism>
<comment type="similarity">
    <text evidence="2 6">Belongs to the elicitin family.</text>
</comment>
<evidence type="ECO:0000313" key="10">
    <source>
        <dbReference type="Proteomes" id="UP001632037"/>
    </source>
</evidence>
<evidence type="ECO:0000256" key="5">
    <source>
        <dbReference type="ARBA" id="ARBA00023157"/>
    </source>
</evidence>
<dbReference type="Pfam" id="PF00964">
    <property type="entry name" value="Elicitin"/>
    <property type="match status" value="1"/>
</dbReference>
<evidence type="ECO:0000256" key="8">
    <source>
        <dbReference type="SAM" id="SignalP"/>
    </source>
</evidence>
<feature type="region of interest" description="Disordered" evidence="7">
    <location>
        <begin position="115"/>
        <end position="150"/>
    </location>
</feature>
<proteinExistence type="inferred from homology"/>
<dbReference type="SMART" id="SM01187">
    <property type="entry name" value="Elicitin"/>
    <property type="match status" value="1"/>
</dbReference>
<protein>
    <recommendedName>
        <fullName evidence="6">Elicitin</fullName>
    </recommendedName>
</protein>
<accession>A0ABD3G2K4</accession>
<keyword evidence="8" id="KW-0732">Signal</keyword>
<dbReference type="Gene3D" id="1.10.239.10">
    <property type="entry name" value="Elicitin domain"/>
    <property type="match status" value="1"/>
</dbReference>
<dbReference type="SUPFAM" id="SSF48647">
    <property type="entry name" value="Fungal elicitin"/>
    <property type="match status" value="1"/>
</dbReference>
<feature type="compositionally biased region" description="Low complexity" evidence="7">
    <location>
        <begin position="131"/>
        <end position="150"/>
    </location>
</feature>
<keyword evidence="5 6" id="KW-1015">Disulfide bond</keyword>
<comment type="caution">
    <text evidence="9">The sequence shown here is derived from an EMBL/GenBank/DDBJ whole genome shotgun (WGS) entry which is preliminary data.</text>
</comment>
<evidence type="ECO:0000256" key="4">
    <source>
        <dbReference type="ARBA" id="ARBA00022978"/>
    </source>
</evidence>
<reference evidence="9 10" key="1">
    <citation type="submission" date="2024-09" db="EMBL/GenBank/DDBJ databases">
        <title>Genome sequencing and assembly of Phytophthora oleae, isolate VK10A, causative agent of rot of olive drupes.</title>
        <authorList>
            <person name="Conti Taguali S."/>
            <person name="Riolo M."/>
            <person name="La Spada F."/>
            <person name="Cacciola S.O."/>
            <person name="Dionisio G."/>
        </authorList>
    </citation>
    <scope>NUCLEOTIDE SEQUENCE [LARGE SCALE GENOMIC DNA]</scope>
    <source>
        <strain evidence="9 10">VK10A</strain>
    </source>
</reference>
<keyword evidence="10" id="KW-1185">Reference proteome</keyword>
<keyword evidence="4 6" id="KW-0928">Hypersensitive response elicitation</keyword>
<gene>
    <name evidence="9" type="ORF">V7S43_002178</name>
</gene>
<feature type="chain" id="PRO_5044875484" description="Elicitin" evidence="8">
    <location>
        <begin position="21"/>
        <end position="175"/>
    </location>
</feature>
<evidence type="ECO:0000313" key="9">
    <source>
        <dbReference type="EMBL" id="KAL3672876.1"/>
    </source>
</evidence>
<evidence type="ECO:0000256" key="7">
    <source>
        <dbReference type="SAM" id="MobiDB-lite"/>
    </source>
</evidence>
<keyword evidence="3 6" id="KW-0964">Secreted</keyword>
<evidence type="ECO:0000256" key="1">
    <source>
        <dbReference type="ARBA" id="ARBA00004613"/>
    </source>
</evidence>
<evidence type="ECO:0000256" key="6">
    <source>
        <dbReference type="RuleBase" id="RU368111"/>
    </source>
</evidence>
<feature type="signal peptide" evidence="8">
    <location>
        <begin position="1"/>
        <end position="20"/>
    </location>
</feature>
<dbReference type="InterPro" id="IPR036470">
    <property type="entry name" value="Elicitin_sf"/>
</dbReference>
<sequence>MPSFTLFALLALAIAGAVNAEDCPLESLAGLASSTNLQGCTADSGISVATISALTMDEIMAACTSSSCMGLMNDLKAANLGDCTIPGSNVSVQSDVLDQVASMCSGSGSAGAMASVGSSSTDGETTVGDASGDTSGSKLTGTGSGSNSSNSTSAAGSVAVGLASAFAVAAVTMLL</sequence>
<dbReference type="InterPro" id="IPR002200">
    <property type="entry name" value="Elicitin"/>
</dbReference>
<evidence type="ECO:0000256" key="3">
    <source>
        <dbReference type="ARBA" id="ARBA00022525"/>
    </source>
</evidence>
<name>A0ABD3G2K4_9STRA</name>